<dbReference type="Pfam" id="PF07816">
    <property type="entry name" value="DUF1645"/>
    <property type="match status" value="1"/>
</dbReference>
<dbReference type="InterPro" id="IPR012442">
    <property type="entry name" value="DUF1645_plant"/>
</dbReference>
<evidence type="ECO:0008006" key="4">
    <source>
        <dbReference type="Google" id="ProtNLM"/>
    </source>
</evidence>
<reference evidence="2 3" key="1">
    <citation type="submission" date="2020-10" db="EMBL/GenBank/DDBJ databases">
        <title>The Coptis chinensis genome and diversification of protoberbering-type alkaloids.</title>
        <authorList>
            <person name="Wang B."/>
            <person name="Shu S."/>
            <person name="Song C."/>
            <person name="Liu Y."/>
        </authorList>
    </citation>
    <scope>NUCLEOTIDE SEQUENCE [LARGE SCALE GENOMIC DNA]</scope>
    <source>
        <strain evidence="2">HL-2020</strain>
        <tissue evidence="2">Leaf</tissue>
    </source>
</reference>
<dbReference type="Proteomes" id="UP000631114">
    <property type="component" value="Unassembled WGS sequence"/>
</dbReference>
<keyword evidence="3" id="KW-1185">Reference proteome</keyword>
<evidence type="ECO:0000313" key="2">
    <source>
        <dbReference type="EMBL" id="KAF9600151.1"/>
    </source>
</evidence>
<evidence type="ECO:0000313" key="3">
    <source>
        <dbReference type="Proteomes" id="UP000631114"/>
    </source>
</evidence>
<feature type="compositionally biased region" description="Basic and acidic residues" evidence="1">
    <location>
        <begin position="139"/>
        <end position="150"/>
    </location>
</feature>
<protein>
    <recommendedName>
        <fullName evidence="4">Calmodulin-binding protein</fullName>
    </recommendedName>
</protein>
<dbReference type="PANTHER" id="PTHR33095:SF81">
    <property type="entry name" value="OS07G0619500 PROTEIN"/>
    <property type="match status" value="1"/>
</dbReference>
<dbReference type="AlphaFoldDB" id="A0A835HI94"/>
<comment type="caution">
    <text evidence="2">The sequence shown here is derived from an EMBL/GenBank/DDBJ whole genome shotgun (WGS) entry which is preliminary data.</text>
</comment>
<feature type="compositionally biased region" description="Low complexity" evidence="1">
    <location>
        <begin position="238"/>
        <end position="256"/>
    </location>
</feature>
<accession>A0A835HI94</accession>
<evidence type="ECO:0000256" key="1">
    <source>
        <dbReference type="SAM" id="MobiDB-lite"/>
    </source>
</evidence>
<organism evidence="2 3">
    <name type="scientific">Coptis chinensis</name>
    <dbReference type="NCBI Taxonomy" id="261450"/>
    <lineage>
        <taxon>Eukaryota</taxon>
        <taxon>Viridiplantae</taxon>
        <taxon>Streptophyta</taxon>
        <taxon>Embryophyta</taxon>
        <taxon>Tracheophyta</taxon>
        <taxon>Spermatophyta</taxon>
        <taxon>Magnoliopsida</taxon>
        <taxon>Ranunculales</taxon>
        <taxon>Ranunculaceae</taxon>
        <taxon>Coptidoideae</taxon>
        <taxon>Coptis</taxon>
    </lineage>
</organism>
<dbReference type="OrthoDB" id="667051at2759"/>
<dbReference type="PANTHER" id="PTHR33095">
    <property type="entry name" value="OS07G0619500 PROTEIN"/>
    <property type="match status" value="1"/>
</dbReference>
<feature type="region of interest" description="Disordered" evidence="1">
    <location>
        <begin position="118"/>
        <end position="164"/>
    </location>
</feature>
<feature type="region of interest" description="Disordered" evidence="1">
    <location>
        <begin position="231"/>
        <end position="270"/>
    </location>
</feature>
<gene>
    <name evidence="2" type="ORF">IFM89_004763</name>
</gene>
<feature type="compositionally biased region" description="Polar residues" evidence="1">
    <location>
        <begin position="123"/>
        <end position="138"/>
    </location>
</feature>
<dbReference type="EMBL" id="JADFTS010000006">
    <property type="protein sequence ID" value="KAF9600151.1"/>
    <property type="molecule type" value="Genomic_DNA"/>
</dbReference>
<sequence>MEVIISVLPTDFNFDSACSTPFISAPASPKPFGELYFSAPTSPIRISAIYRDFNNISFVQRTSCDGSSLDWQEKIGTEPKSNDTHRCTNEDFAFDFSGQLDKTSLTADELFDGGKIRPLEIPSRSQTETQNNSPVSSPTKEERGRGRERVAVFSSSSSKHRSTRSFSPLRLSEFAWEEQQQQSTEDIASNSKPTSTSFFAKWSFKLLFRSASEGSATNKNHPLKKHTALWKKHEDVSRNASFRSSGSGSGSSSLSGSRRKGPLSAHELHYTSNRAVQNELKRKTFLPYKKGLLGCVGFSPSVDGLARGLNSIKRG</sequence>
<name>A0A835HI94_9MAGN</name>
<proteinExistence type="predicted"/>